<dbReference type="Proteomes" id="UP001189429">
    <property type="component" value="Unassembled WGS sequence"/>
</dbReference>
<dbReference type="InterPro" id="IPR023214">
    <property type="entry name" value="HAD_sf"/>
</dbReference>
<feature type="domain" description="Glycerol-3-phosphate dehydrogenase NAD-dependent C-terminal" evidence="8">
    <location>
        <begin position="415"/>
        <end position="562"/>
    </location>
</feature>
<dbReference type="Pfam" id="PF07479">
    <property type="entry name" value="NAD_Gly3P_dh_C"/>
    <property type="match status" value="1"/>
</dbReference>
<evidence type="ECO:0000313" key="10">
    <source>
        <dbReference type="Proteomes" id="UP001189429"/>
    </source>
</evidence>
<keyword evidence="10" id="KW-1185">Reference proteome</keyword>
<organism evidence="9 10">
    <name type="scientific">Prorocentrum cordatum</name>
    <dbReference type="NCBI Taxonomy" id="2364126"/>
    <lineage>
        <taxon>Eukaryota</taxon>
        <taxon>Sar</taxon>
        <taxon>Alveolata</taxon>
        <taxon>Dinophyceae</taxon>
        <taxon>Prorocentrales</taxon>
        <taxon>Prorocentraceae</taxon>
        <taxon>Prorocentrum</taxon>
    </lineage>
</organism>
<accession>A0ABN9S8J5</accession>
<evidence type="ECO:0000259" key="8">
    <source>
        <dbReference type="Pfam" id="PF07479"/>
    </source>
</evidence>
<keyword evidence="3 5" id="KW-0520">NAD</keyword>
<dbReference type="EC" id="1.1.1.8" evidence="6"/>
<evidence type="ECO:0000256" key="3">
    <source>
        <dbReference type="ARBA" id="ARBA00023027"/>
    </source>
</evidence>
<reference evidence="9" key="1">
    <citation type="submission" date="2023-10" db="EMBL/GenBank/DDBJ databases">
        <authorList>
            <person name="Chen Y."/>
            <person name="Shah S."/>
            <person name="Dougan E. K."/>
            <person name="Thang M."/>
            <person name="Chan C."/>
        </authorList>
    </citation>
    <scope>NUCLEOTIDE SEQUENCE [LARGE SCALE GENOMIC DNA]</scope>
</reference>
<dbReference type="InterPro" id="IPR017751">
    <property type="entry name" value="G3P_DH_NAD-dep_euk"/>
</dbReference>
<evidence type="ECO:0000256" key="5">
    <source>
        <dbReference type="RuleBase" id="RU000437"/>
    </source>
</evidence>
<dbReference type="NCBIfam" id="TIGR01488">
    <property type="entry name" value="HAD-SF-IB"/>
    <property type="match status" value="1"/>
</dbReference>
<dbReference type="InterPro" id="IPR036291">
    <property type="entry name" value="NAD(P)-bd_dom_sf"/>
</dbReference>
<feature type="non-terminal residue" evidence="9">
    <location>
        <position position="1"/>
    </location>
</feature>
<dbReference type="PANTHER" id="PTHR11728:SF8">
    <property type="entry name" value="GLYCEROL-3-PHOSPHATE DEHYDROGENASE [NAD(+)]-RELATED"/>
    <property type="match status" value="1"/>
</dbReference>
<dbReference type="Gene3D" id="1.10.150.210">
    <property type="entry name" value="Phosphoserine phosphatase, domain 2"/>
    <property type="match status" value="1"/>
</dbReference>
<dbReference type="Pfam" id="PF12710">
    <property type="entry name" value="HAD"/>
    <property type="match status" value="1"/>
</dbReference>
<dbReference type="SUPFAM" id="SSF56784">
    <property type="entry name" value="HAD-like"/>
    <property type="match status" value="1"/>
</dbReference>
<feature type="domain" description="Glycerol-3-phosphate dehydrogenase NAD-dependent N-terminal" evidence="7">
    <location>
        <begin position="227"/>
        <end position="393"/>
    </location>
</feature>
<sequence length="570" mass="62379">TATVVCFDVDCTVCRKDSMDMIAEFVGADTAEVERITNQAMNGELSLEEALQKRMDIINPTPALIKNFHEAHPPEGRLCPGIAELIQALHDRGAIVYLISGGFRELTLPVAKLLNIPFDRVFANRMFFQNDDITLQPTVFAGFDFSQPTAHAGGKTKAIQGIRTNRPFETIIMIGDGVTDLEAAEEGAADLFIAYTGIVSRPNVVAGASWAVKHFDELHKNLKKHRVAYVGSGAWACASARMAAQTCRESSLFETDILMWVYDEKLEDGRMLTDVMNERHENVKYLPGVGIGENIIACPDLVEVVRDADIICICAPHQFVHRICVQMKGNIKPSAIAISLTKGMRIRAEGPQLVSAMVRSKLGIDCSVLMGPNIAEQVAAEKLCEATIGYRHVESARLFQKLFERPYFFVACVPDIEGCELCGTLKNIVALSAGFTDGLGCGANTKAVILRVGMSEMRRFAKALYPSVQDETLMESCGIADLIATCFGGRNRRVAEAFTKEQGKKSFTELEAELLGGQKLQGVLTSNEVQSVLAARGWLQQFPLFVAVNDIVNGRATPDAILKIDFKPKP</sequence>
<name>A0ABN9S8J5_9DINO</name>
<dbReference type="InterPro" id="IPR008927">
    <property type="entry name" value="6-PGluconate_DH-like_C_sf"/>
</dbReference>
<comment type="caution">
    <text evidence="9">The sequence shown here is derived from an EMBL/GenBank/DDBJ whole genome shotgun (WGS) entry which is preliminary data.</text>
</comment>
<gene>
    <name evidence="9" type="ORF">PCOR1329_LOCUS27487</name>
</gene>
<dbReference type="InterPro" id="IPR006168">
    <property type="entry name" value="G3P_DH_NAD-dep"/>
</dbReference>
<dbReference type="Pfam" id="PF01210">
    <property type="entry name" value="NAD_Gly3P_dh_N"/>
    <property type="match status" value="1"/>
</dbReference>
<dbReference type="Gene3D" id="3.40.50.720">
    <property type="entry name" value="NAD(P)-binding Rossmann-like Domain"/>
    <property type="match status" value="1"/>
</dbReference>
<dbReference type="InterPro" id="IPR036412">
    <property type="entry name" value="HAD-like_sf"/>
</dbReference>
<dbReference type="InterPro" id="IPR013328">
    <property type="entry name" value="6PGD_dom2"/>
</dbReference>
<evidence type="ECO:0000256" key="4">
    <source>
        <dbReference type="ARBA" id="ARBA00048683"/>
    </source>
</evidence>
<comment type="catalytic activity">
    <reaction evidence="4 6">
        <text>sn-glycerol 3-phosphate + NAD(+) = dihydroxyacetone phosphate + NADH + H(+)</text>
        <dbReference type="Rhea" id="RHEA:11092"/>
        <dbReference type="ChEBI" id="CHEBI:15378"/>
        <dbReference type="ChEBI" id="CHEBI:57540"/>
        <dbReference type="ChEBI" id="CHEBI:57597"/>
        <dbReference type="ChEBI" id="CHEBI:57642"/>
        <dbReference type="ChEBI" id="CHEBI:57945"/>
        <dbReference type="EC" id="1.1.1.8"/>
    </reaction>
</comment>
<evidence type="ECO:0000256" key="2">
    <source>
        <dbReference type="ARBA" id="ARBA00023002"/>
    </source>
</evidence>
<dbReference type="NCBIfam" id="TIGR03376">
    <property type="entry name" value="glycerol3P_DH"/>
    <property type="match status" value="1"/>
</dbReference>
<dbReference type="EMBL" id="CAUYUJ010009979">
    <property type="protein sequence ID" value="CAK0828200.1"/>
    <property type="molecule type" value="Genomic_DNA"/>
</dbReference>
<dbReference type="Gene3D" id="1.10.1040.10">
    <property type="entry name" value="N-(1-d-carboxylethyl)-l-norvaline Dehydrogenase, domain 2"/>
    <property type="match status" value="1"/>
</dbReference>
<dbReference type="Gene3D" id="3.40.50.1000">
    <property type="entry name" value="HAD superfamily/HAD-like"/>
    <property type="match status" value="1"/>
</dbReference>
<evidence type="ECO:0000256" key="6">
    <source>
        <dbReference type="RuleBase" id="RU361243"/>
    </source>
</evidence>
<protein>
    <recommendedName>
        <fullName evidence="6">Glycerol-3-phosphate dehydrogenase [NAD(+)]</fullName>
        <ecNumber evidence="6">1.1.1.8</ecNumber>
    </recommendedName>
</protein>
<dbReference type="InterPro" id="IPR006109">
    <property type="entry name" value="G3P_DH_NAD-dep_C"/>
</dbReference>
<evidence type="ECO:0000256" key="1">
    <source>
        <dbReference type="ARBA" id="ARBA00011009"/>
    </source>
</evidence>
<dbReference type="SUPFAM" id="SSF48179">
    <property type="entry name" value="6-phosphogluconate dehydrogenase C-terminal domain-like"/>
    <property type="match status" value="1"/>
</dbReference>
<dbReference type="SUPFAM" id="SSF51735">
    <property type="entry name" value="NAD(P)-binding Rossmann-fold domains"/>
    <property type="match status" value="1"/>
</dbReference>
<dbReference type="PANTHER" id="PTHR11728">
    <property type="entry name" value="GLYCEROL-3-PHOSPHATE DEHYDROGENASE"/>
    <property type="match status" value="1"/>
</dbReference>
<comment type="similarity">
    <text evidence="1 5">Belongs to the NAD-dependent glycerol-3-phosphate dehydrogenase family.</text>
</comment>
<dbReference type="InterPro" id="IPR011128">
    <property type="entry name" value="G3P_DH_NAD-dep_N"/>
</dbReference>
<keyword evidence="2 5" id="KW-0560">Oxidoreductase</keyword>
<evidence type="ECO:0000313" key="9">
    <source>
        <dbReference type="EMBL" id="CAK0828200.1"/>
    </source>
</evidence>
<proteinExistence type="inferred from homology"/>
<evidence type="ECO:0000259" key="7">
    <source>
        <dbReference type="Pfam" id="PF01210"/>
    </source>
</evidence>
<dbReference type="PRINTS" id="PR00077">
    <property type="entry name" value="GPDHDRGNASE"/>
</dbReference>